<reference evidence="2" key="1">
    <citation type="submission" date="2020-04" db="EMBL/GenBank/DDBJ databases">
        <authorList>
            <person name="Chiriac C."/>
            <person name="Salcher M."/>
            <person name="Ghai R."/>
            <person name="Kavagutti S V."/>
        </authorList>
    </citation>
    <scope>NUCLEOTIDE SEQUENCE</scope>
</reference>
<feature type="region of interest" description="Disordered" evidence="1">
    <location>
        <begin position="20"/>
        <end position="66"/>
    </location>
</feature>
<organism evidence="2">
    <name type="scientific">uncultured Caudovirales phage</name>
    <dbReference type="NCBI Taxonomy" id="2100421"/>
    <lineage>
        <taxon>Viruses</taxon>
        <taxon>Duplodnaviria</taxon>
        <taxon>Heunggongvirae</taxon>
        <taxon>Uroviricota</taxon>
        <taxon>Caudoviricetes</taxon>
        <taxon>Peduoviridae</taxon>
        <taxon>Maltschvirus</taxon>
        <taxon>Maltschvirus maltsch</taxon>
    </lineage>
</organism>
<protein>
    <submittedName>
        <fullName evidence="2">Uncharacterized protein</fullName>
    </submittedName>
</protein>
<proteinExistence type="predicted"/>
<dbReference type="EMBL" id="LR796168">
    <property type="protein sequence ID" value="CAB4123289.1"/>
    <property type="molecule type" value="Genomic_DNA"/>
</dbReference>
<feature type="compositionally biased region" description="Polar residues" evidence="1">
    <location>
        <begin position="55"/>
        <end position="66"/>
    </location>
</feature>
<sequence>MDLLDLVKMEDYLDRRGLGKQPAVKKPAPVIDKSEPYTPPNDMVKSSADDVGTQFRFNNNQNDNMA</sequence>
<gene>
    <name evidence="2" type="ORF">UFOVP41_14</name>
</gene>
<evidence type="ECO:0000256" key="1">
    <source>
        <dbReference type="SAM" id="MobiDB-lite"/>
    </source>
</evidence>
<name>A0A6J5KSU8_9CAUD</name>
<accession>A0A6J5KSU8</accession>
<evidence type="ECO:0000313" key="2">
    <source>
        <dbReference type="EMBL" id="CAB4123289.1"/>
    </source>
</evidence>